<dbReference type="InterPro" id="IPR036390">
    <property type="entry name" value="WH_DNA-bd_sf"/>
</dbReference>
<dbReference type="Pfam" id="PF00126">
    <property type="entry name" value="HTH_1"/>
    <property type="match status" value="1"/>
</dbReference>
<dbReference type="InterPro" id="IPR036388">
    <property type="entry name" value="WH-like_DNA-bd_sf"/>
</dbReference>
<evidence type="ECO:0000256" key="1">
    <source>
        <dbReference type="ARBA" id="ARBA00009437"/>
    </source>
</evidence>
<dbReference type="PANTHER" id="PTHR30537">
    <property type="entry name" value="HTH-TYPE TRANSCRIPTIONAL REGULATOR"/>
    <property type="match status" value="1"/>
</dbReference>
<evidence type="ECO:0000256" key="3">
    <source>
        <dbReference type="ARBA" id="ARBA00023125"/>
    </source>
</evidence>
<dbReference type="PRINTS" id="PR00039">
    <property type="entry name" value="HTHLYSR"/>
</dbReference>
<sequence length="293" mass="33402">MQDFPSFKALEAFSTIARLGSIGAAARELKLTQAAISQQLKTLEQQLGHLLFERNPRGVILTDIGQRYLPVVQGSLQHLKMQTQLLFSQQTQETLVVKVNHTFSHNWLMPRINDFLTRYPFIHIELQQVDWPSRVPCKDVDIEITNGFEPSPSVQVEQLFQERWLLVCSPTYQQQYADALALGAISELSAVQVKGYVQHWSHWLSYHQWPLTLPEIRLEVSNSLQALQAAKYGVGIALIRSLAAQDALQMGTLVQARPEVMPTTDSHYLITSRSRTPKVSFFCEWLAQQVLHR</sequence>
<accession>A0ABW9G407</accession>
<reference evidence="6 7" key="1">
    <citation type="journal article" date="2013" name="Int. J. Syst. Evol. Microbiol.">
        <title>Celerinatantimonas yamalensis sp. nov., a cold-adapted diazotrophic bacterium from a cold permafrost brine.</title>
        <authorList>
            <person name="Shcherbakova V."/>
            <person name="Chuvilskaya N."/>
            <person name="Rivkina E."/>
            <person name="Demidov N."/>
            <person name="Uchaeva V."/>
            <person name="Suetin S."/>
            <person name="Suzina N."/>
            <person name="Gilichinsky D."/>
        </authorList>
    </citation>
    <scope>NUCLEOTIDE SEQUENCE [LARGE SCALE GENOMIC DNA]</scope>
    <source>
        <strain evidence="6 7">C7</strain>
    </source>
</reference>
<dbReference type="PANTHER" id="PTHR30537:SF26">
    <property type="entry name" value="GLYCINE CLEAVAGE SYSTEM TRANSCRIPTIONAL ACTIVATOR"/>
    <property type="match status" value="1"/>
</dbReference>
<protein>
    <submittedName>
        <fullName evidence="6">LysR substrate-binding domain-containing protein</fullName>
    </submittedName>
</protein>
<keyword evidence="2" id="KW-0805">Transcription regulation</keyword>
<dbReference type="InterPro" id="IPR058163">
    <property type="entry name" value="LysR-type_TF_proteobact-type"/>
</dbReference>
<name>A0ABW9G407_9GAMM</name>
<dbReference type="Proteomes" id="UP001629953">
    <property type="component" value="Unassembled WGS sequence"/>
</dbReference>
<dbReference type="RefSeq" id="WP_408622114.1">
    <property type="nucleotide sequence ID" value="NZ_JBEQCT010000001.1"/>
</dbReference>
<dbReference type="Gene3D" id="1.10.10.10">
    <property type="entry name" value="Winged helix-like DNA-binding domain superfamily/Winged helix DNA-binding domain"/>
    <property type="match status" value="1"/>
</dbReference>
<gene>
    <name evidence="6" type="ORF">ABUE30_02640</name>
</gene>
<dbReference type="EMBL" id="JBEQCT010000001">
    <property type="protein sequence ID" value="MFM2483970.1"/>
    <property type="molecule type" value="Genomic_DNA"/>
</dbReference>
<dbReference type="InterPro" id="IPR000847">
    <property type="entry name" value="LysR_HTH_N"/>
</dbReference>
<keyword evidence="3" id="KW-0238">DNA-binding</keyword>
<evidence type="ECO:0000256" key="2">
    <source>
        <dbReference type="ARBA" id="ARBA00023015"/>
    </source>
</evidence>
<dbReference type="SUPFAM" id="SSF46785">
    <property type="entry name" value="Winged helix' DNA-binding domain"/>
    <property type="match status" value="1"/>
</dbReference>
<keyword evidence="4" id="KW-0804">Transcription</keyword>
<organism evidence="6 7">
    <name type="scientific">Celerinatantimonas yamalensis</name>
    <dbReference type="NCBI Taxonomy" id="559956"/>
    <lineage>
        <taxon>Bacteria</taxon>
        <taxon>Pseudomonadati</taxon>
        <taxon>Pseudomonadota</taxon>
        <taxon>Gammaproteobacteria</taxon>
        <taxon>Celerinatantimonadaceae</taxon>
        <taxon>Celerinatantimonas</taxon>
    </lineage>
</organism>
<evidence type="ECO:0000256" key="4">
    <source>
        <dbReference type="ARBA" id="ARBA00023163"/>
    </source>
</evidence>
<dbReference type="Pfam" id="PF03466">
    <property type="entry name" value="LysR_substrate"/>
    <property type="match status" value="1"/>
</dbReference>
<keyword evidence="7" id="KW-1185">Reference proteome</keyword>
<comment type="caution">
    <text evidence="6">The sequence shown here is derived from an EMBL/GenBank/DDBJ whole genome shotgun (WGS) entry which is preliminary data.</text>
</comment>
<comment type="similarity">
    <text evidence="1">Belongs to the LysR transcriptional regulatory family.</text>
</comment>
<dbReference type="SUPFAM" id="SSF53850">
    <property type="entry name" value="Periplasmic binding protein-like II"/>
    <property type="match status" value="1"/>
</dbReference>
<dbReference type="Gene3D" id="3.40.190.290">
    <property type="match status" value="1"/>
</dbReference>
<dbReference type="PROSITE" id="PS50931">
    <property type="entry name" value="HTH_LYSR"/>
    <property type="match status" value="1"/>
</dbReference>
<evidence type="ECO:0000313" key="7">
    <source>
        <dbReference type="Proteomes" id="UP001629953"/>
    </source>
</evidence>
<evidence type="ECO:0000313" key="6">
    <source>
        <dbReference type="EMBL" id="MFM2483970.1"/>
    </source>
</evidence>
<feature type="domain" description="HTH lysR-type" evidence="5">
    <location>
        <begin position="5"/>
        <end position="62"/>
    </location>
</feature>
<proteinExistence type="inferred from homology"/>
<evidence type="ECO:0000259" key="5">
    <source>
        <dbReference type="PROSITE" id="PS50931"/>
    </source>
</evidence>
<dbReference type="InterPro" id="IPR005119">
    <property type="entry name" value="LysR_subst-bd"/>
</dbReference>